<organism evidence="2 3">
    <name type="scientific">Methanoregula formicica (strain DSM 22288 / NBRC 105244 / SMSP)</name>
    <dbReference type="NCBI Taxonomy" id="593750"/>
    <lineage>
        <taxon>Archaea</taxon>
        <taxon>Methanobacteriati</taxon>
        <taxon>Methanobacteriota</taxon>
        <taxon>Stenosarchaea group</taxon>
        <taxon>Methanomicrobia</taxon>
        <taxon>Methanomicrobiales</taxon>
        <taxon>Methanoregulaceae</taxon>
        <taxon>Methanoregula</taxon>
    </lineage>
</organism>
<protein>
    <submittedName>
        <fullName evidence="2">Uncharacterized protein</fullName>
    </submittedName>
</protein>
<dbReference type="eggNOG" id="arCOG08058">
    <property type="taxonomic scope" value="Archaea"/>
</dbReference>
<dbReference type="RefSeq" id="WP_015284748.1">
    <property type="nucleotide sequence ID" value="NC_019943.1"/>
</dbReference>
<proteinExistence type="predicted"/>
<keyword evidence="1" id="KW-0812">Transmembrane</keyword>
<feature type="transmembrane region" description="Helical" evidence="1">
    <location>
        <begin position="12"/>
        <end position="32"/>
    </location>
</feature>
<dbReference type="AlphaFoldDB" id="L0HFC8"/>
<dbReference type="KEGG" id="mfo:Metfor_0724"/>
<keyword evidence="1" id="KW-1133">Transmembrane helix</keyword>
<gene>
    <name evidence="2" type="ordered locus">Metfor_0724</name>
</gene>
<evidence type="ECO:0000313" key="3">
    <source>
        <dbReference type="Proteomes" id="UP000010824"/>
    </source>
</evidence>
<reference evidence="3" key="1">
    <citation type="submission" date="2011-12" db="EMBL/GenBank/DDBJ databases">
        <title>Complete sequence of Methanoregula formicicum SMSP.</title>
        <authorList>
            <person name="Lucas S."/>
            <person name="Han J."/>
            <person name="Lapidus A."/>
            <person name="Cheng J.-F."/>
            <person name="Goodwin L."/>
            <person name="Pitluck S."/>
            <person name="Peters L."/>
            <person name="Ovchinnikova G."/>
            <person name="Teshima H."/>
            <person name="Detter J.C."/>
            <person name="Han C."/>
            <person name="Tapia R."/>
            <person name="Land M."/>
            <person name="Hauser L."/>
            <person name="Kyrpides N."/>
            <person name="Ivanova N."/>
            <person name="Pagani I."/>
            <person name="Imachi H."/>
            <person name="Tamaki H."/>
            <person name="Sekiguchi Y."/>
            <person name="Kamagata Y."/>
            <person name="Cadillo-Quiroz H."/>
            <person name="Zinder S."/>
            <person name="Liu W.-T."/>
            <person name="Woyke T."/>
        </authorList>
    </citation>
    <scope>NUCLEOTIDE SEQUENCE [LARGE SCALE GENOMIC DNA]</scope>
    <source>
        <strain evidence="3">DSM 22288 / NBRC 105244 / SMSP</strain>
    </source>
</reference>
<dbReference type="InParanoid" id="L0HFC8"/>
<keyword evidence="3" id="KW-1185">Reference proteome</keyword>
<evidence type="ECO:0000256" key="1">
    <source>
        <dbReference type="SAM" id="Phobius"/>
    </source>
</evidence>
<evidence type="ECO:0000313" key="2">
    <source>
        <dbReference type="EMBL" id="AGB01784.1"/>
    </source>
</evidence>
<accession>L0HFC8</accession>
<name>L0HFC8_METFS</name>
<sequence length="259" mass="27591" precursor="true">MDKKISDRLPVILLLLIGIILIADIINVFALGSPSLFTLLVKPAGAGSDVKSSPSSAFTGTAAPGNVSASGGGAAGSAIFVPTTATPVPVVSYVSSVTPVINGEDRLVYRTLAAPSQTSDESSYAYIYSGDLSYYLGEAPTAMNVNVREPPLVIEYEVTPLIVHDSKIGGNKTTSAKKAGITDDLLNITYICPQSEFTVTIYDPRSHQEIMQDGFGLEYGHITKKTFTIRNAGEYIVQFDGNQVDAHVDMKIKREGNII</sequence>
<reference evidence="2 3" key="2">
    <citation type="journal article" date="2014" name="Genome Announc.">
        <title>Complete Genome Sequence of Methanoregula formicica SMSPT, a Mesophilic Hydrogenotrophic Methanogen Isolated from a Methanogenic Upflow Anaerobic Sludge Blanket Reactor.</title>
        <authorList>
            <person name="Yamamoto K."/>
            <person name="Tamaki H."/>
            <person name="Cadillo-Quiroz H."/>
            <person name="Imachi H."/>
            <person name="Kyrpides N."/>
            <person name="Woyke T."/>
            <person name="Goodwin L."/>
            <person name="Zinder S.H."/>
            <person name="Kamagata Y."/>
            <person name="Liu W.T."/>
        </authorList>
    </citation>
    <scope>NUCLEOTIDE SEQUENCE [LARGE SCALE GENOMIC DNA]</scope>
    <source>
        <strain evidence="3">DSM 22288 / NBRC 105244 / SMSP</strain>
    </source>
</reference>
<dbReference type="HOGENOM" id="CLU_1072043_0_0_2"/>
<dbReference type="GeneID" id="14310037"/>
<keyword evidence="1" id="KW-0472">Membrane</keyword>
<dbReference type="Proteomes" id="UP000010824">
    <property type="component" value="Chromosome"/>
</dbReference>
<dbReference type="EMBL" id="CP003167">
    <property type="protein sequence ID" value="AGB01784.1"/>
    <property type="molecule type" value="Genomic_DNA"/>
</dbReference>